<sequence length="245" mass="28068">MANSVDKQHPWFEICHPYPTAKYQVFIFPAAGPTGSYYREWDRDFPEHEFSIIIYPGRSIRFNDKLITDLKEYIKQLDEGLLPYINKACFFIGQVGKEVLPETPLMIPIIVYIGEKEANADEEYLSKWKELTTLKSAATGIGRVTALELAKLQARIIVGIRGQERAERMAYELSKESHGNVIGHHLDLSDLASVKAFAEKINNAEVNKKRKELTKDDLESTFGTNHTYSIEWTNHQCEQHHTHSS</sequence>
<gene>
    <name evidence="3" type="ORF">JXQ802_LOCUS41454</name>
    <name evidence="2" type="ORF">PYM288_LOCUS26661</name>
</gene>
<dbReference type="AlphaFoldDB" id="A0A815UCK2"/>
<proteinExistence type="predicted"/>
<evidence type="ECO:0000313" key="3">
    <source>
        <dbReference type="EMBL" id="CAF1518913.1"/>
    </source>
</evidence>
<evidence type="ECO:0000256" key="1">
    <source>
        <dbReference type="ARBA" id="ARBA00023002"/>
    </source>
</evidence>
<evidence type="ECO:0000313" key="4">
    <source>
        <dbReference type="Proteomes" id="UP000663870"/>
    </source>
</evidence>
<keyword evidence="4" id="KW-1185">Reference proteome</keyword>
<accession>A0A815UCK2</accession>
<dbReference type="InterPro" id="IPR002347">
    <property type="entry name" value="SDR_fam"/>
</dbReference>
<dbReference type="Gene3D" id="3.40.50.720">
    <property type="entry name" value="NAD(P)-binding Rossmann-like Domain"/>
    <property type="match status" value="1"/>
</dbReference>
<comment type="caution">
    <text evidence="3">The sequence shown here is derived from an EMBL/GenBank/DDBJ whole genome shotgun (WGS) entry which is preliminary data.</text>
</comment>
<dbReference type="PANTHER" id="PTHR43157:SF31">
    <property type="entry name" value="PHOSPHATIDYLINOSITOL-GLYCAN BIOSYNTHESIS CLASS F PROTEIN"/>
    <property type="match status" value="1"/>
</dbReference>
<name>A0A815UCK2_9BILA</name>
<protein>
    <submittedName>
        <fullName evidence="3">Uncharacterized protein</fullName>
    </submittedName>
</protein>
<dbReference type="GO" id="GO:0016491">
    <property type="term" value="F:oxidoreductase activity"/>
    <property type="evidence" value="ECO:0007669"/>
    <property type="project" value="UniProtKB-KW"/>
</dbReference>
<dbReference type="PANTHER" id="PTHR43157">
    <property type="entry name" value="PHOSPHATIDYLINOSITOL-GLYCAN BIOSYNTHESIS CLASS F PROTEIN-RELATED"/>
    <property type="match status" value="1"/>
</dbReference>
<evidence type="ECO:0000313" key="2">
    <source>
        <dbReference type="EMBL" id="CAF1236680.1"/>
    </source>
</evidence>
<dbReference type="EMBL" id="CAJNOH010001631">
    <property type="protein sequence ID" value="CAF1236680.1"/>
    <property type="molecule type" value="Genomic_DNA"/>
</dbReference>
<dbReference type="Proteomes" id="UP000663854">
    <property type="component" value="Unassembled WGS sequence"/>
</dbReference>
<reference evidence="3" key="1">
    <citation type="submission" date="2021-02" db="EMBL/GenBank/DDBJ databases">
        <authorList>
            <person name="Nowell W R."/>
        </authorList>
    </citation>
    <scope>NUCLEOTIDE SEQUENCE</scope>
</reference>
<dbReference type="SUPFAM" id="SSF51735">
    <property type="entry name" value="NAD(P)-binding Rossmann-fold domains"/>
    <property type="match status" value="1"/>
</dbReference>
<dbReference type="Pfam" id="PF00106">
    <property type="entry name" value="adh_short"/>
    <property type="match status" value="1"/>
</dbReference>
<dbReference type="InterPro" id="IPR036291">
    <property type="entry name" value="NAD(P)-bd_dom_sf"/>
</dbReference>
<organism evidence="3 4">
    <name type="scientific">Rotaria sordida</name>
    <dbReference type="NCBI Taxonomy" id="392033"/>
    <lineage>
        <taxon>Eukaryota</taxon>
        <taxon>Metazoa</taxon>
        <taxon>Spiralia</taxon>
        <taxon>Gnathifera</taxon>
        <taxon>Rotifera</taxon>
        <taxon>Eurotatoria</taxon>
        <taxon>Bdelloidea</taxon>
        <taxon>Philodinida</taxon>
        <taxon>Philodinidae</taxon>
        <taxon>Rotaria</taxon>
    </lineage>
</organism>
<keyword evidence="1" id="KW-0560">Oxidoreductase</keyword>
<dbReference type="EMBL" id="CAJNOL010002645">
    <property type="protein sequence ID" value="CAF1518913.1"/>
    <property type="molecule type" value="Genomic_DNA"/>
</dbReference>
<dbReference type="Proteomes" id="UP000663870">
    <property type="component" value="Unassembled WGS sequence"/>
</dbReference>